<evidence type="ECO:0000259" key="2">
    <source>
        <dbReference type="Pfam" id="PF10417"/>
    </source>
</evidence>
<dbReference type="GO" id="GO:0051920">
    <property type="term" value="F:peroxiredoxin activity"/>
    <property type="evidence" value="ECO:0007669"/>
    <property type="project" value="InterPro"/>
</dbReference>
<dbReference type="InterPro" id="IPR036249">
    <property type="entry name" value="Thioredoxin-like_sf"/>
</dbReference>
<dbReference type="Gene3D" id="3.30.1020.10">
    <property type="entry name" value="Antioxidant, Horf6, Chain A, domain2"/>
    <property type="match status" value="1"/>
</dbReference>
<organism evidence="3 4">
    <name type="scientific">Pedobacter caeni</name>
    <dbReference type="NCBI Taxonomy" id="288992"/>
    <lineage>
        <taxon>Bacteria</taxon>
        <taxon>Pseudomonadati</taxon>
        <taxon>Bacteroidota</taxon>
        <taxon>Sphingobacteriia</taxon>
        <taxon>Sphingobacteriales</taxon>
        <taxon>Sphingobacteriaceae</taxon>
        <taxon>Pedobacter</taxon>
    </lineage>
</organism>
<protein>
    <submittedName>
        <fullName evidence="3">C-terminal domain of 1-Cys peroxiredoxin</fullName>
    </submittedName>
</protein>
<evidence type="ECO:0000313" key="4">
    <source>
        <dbReference type="Proteomes" id="UP000184287"/>
    </source>
</evidence>
<dbReference type="OrthoDB" id="9812811at2"/>
<evidence type="ECO:0000313" key="3">
    <source>
        <dbReference type="EMBL" id="SHG05037.1"/>
    </source>
</evidence>
<keyword evidence="4" id="KW-1185">Reference proteome</keyword>
<feature type="domain" description="Peroxiredoxin C-terminal" evidence="2">
    <location>
        <begin position="40"/>
        <end position="75"/>
    </location>
</feature>
<dbReference type="Pfam" id="PF10417">
    <property type="entry name" value="1-cysPrx_C"/>
    <property type="match status" value="1"/>
</dbReference>
<dbReference type="EMBL" id="FQUQ01000004">
    <property type="protein sequence ID" value="SHG05037.1"/>
    <property type="molecule type" value="Genomic_DNA"/>
</dbReference>
<dbReference type="FunFam" id="3.30.1020.10:FF:000001">
    <property type="entry name" value="1-Cys peroxiredoxin"/>
    <property type="match status" value="1"/>
</dbReference>
<accession>A0A1M5GMX0</accession>
<proteinExistence type="predicted"/>
<keyword evidence="1" id="KW-0560">Oxidoreductase</keyword>
<dbReference type="InterPro" id="IPR019479">
    <property type="entry name" value="Peroxiredoxin_C"/>
</dbReference>
<evidence type="ECO:0000256" key="1">
    <source>
        <dbReference type="ARBA" id="ARBA00023002"/>
    </source>
</evidence>
<dbReference type="Proteomes" id="UP000184287">
    <property type="component" value="Unassembled WGS sequence"/>
</dbReference>
<dbReference type="AlphaFoldDB" id="A0A1M5GMX0"/>
<name>A0A1M5GMX0_9SPHI</name>
<reference evidence="4" key="1">
    <citation type="submission" date="2016-11" db="EMBL/GenBank/DDBJ databases">
        <authorList>
            <person name="Varghese N."/>
            <person name="Submissions S."/>
        </authorList>
    </citation>
    <scope>NUCLEOTIDE SEQUENCE [LARGE SCALE GENOMIC DNA]</scope>
    <source>
        <strain evidence="4">DSM 16990</strain>
    </source>
</reference>
<sequence>MERCNFYAGAGISNIFLTPMFHYFTCEIKNPNEILRVIDSLQLTDNYRVATPADWNPGDDVVISNAIKTEDSFKHFPKRVREVKPYLRYTQQLISKNKKGIYLIY</sequence>
<gene>
    <name evidence="3" type="ORF">SAMN04488522_104287</name>
</gene>
<dbReference type="SUPFAM" id="SSF52833">
    <property type="entry name" value="Thioredoxin-like"/>
    <property type="match status" value="1"/>
</dbReference>
<dbReference type="STRING" id="288992.SAMN04488522_104287"/>